<evidence type="ECO:0000313" key="2">
    <source>
        <dbReference type="EMBL" id="MFC7217386.1"/>
    </source>
</evidence>
<keyword evidence="1" id="KW-1133">Transmembrane helix</keyword>
<name>A0ABW2GDB3_9ACTN</name>
<dbReference type="RefSeq" id="WP_386412039.1">
    <property type="nucleotide sequence ID" value="NZ_JBHSZO010000004.1"/>
</dbReference>
<organism evidence="2 3">
    <name type="scientific">Streptomyces polyrhachis</name>
    <dbReference type="NCBI Taxonomy" id="1282885"/>
    <lineage>
        <taxon>Bacteria</taxon>
        <taxon>Bacillati</taxon>
        <taxon>Actinomycetota</taxon>
        <taxon>Actinomycetes</taxon>
        <taxon>Kitasatosporales</taxon>
        <taxon>Streptomycetaceae</taxon>
        <taxon>Streptomyces</taxon>
    </lineage>
</organism>
<proteinExistence type="predicted"/>
<keyword evidence="1" id="KW-0472">Membrane</keyword>
<dbReference type="EMBL" id="JBHSZO010000004">
    <property type="protein sequence ID" value="MFC7217386.1"/>
    <property type="molecule type" value="Genomic_DNA"/>
</dbReference>
<dbReference type="Proteomes" id="UP001596413">
    <property type="component" value="Unassembled WGS sequence"/>
</dbReference>
<feature type="transmembrane region" description="Helical" evidence="1">
    <location>
        <begin position="61"/>
        <end position="79"/>
    </location>
</feature>
<sequence>MSERLARELAELAELGRASAAAPYDVEAAACAVLARLGDEPVPVAGRRLRLRRWVRARRRVLAALLAGALVGLALTAPVRAEVAGWFDLGGVRARVEPRVAVPDGAAPPGCGALPVAEAGRRAGLVPLLPAGVRAGEVTAGVAGRVLSLCWRDAAGARVRVDQFPATLDPGFYKTAAQPWEGVEVGAGSGAWFARAHRLELPFADGSAGVVRPAGPTLVWSAGGVTLRLEGVADPGAAVRIAGSLKSAGTGGS</sequence>
<evidence type="ECO:0008006" key="4">
    <source>
        <dbReference type="Google" id="ProtNLM"/>
    </source>
</evidence>
<reference evidence="3" key="1">
    <citation type="journal article" date="2019" name="Int. J. Syst. Evol. Microbiol.">
        <title>The Global Catalogue of Microorganisms (GCM) 10K type strain sequencing project: providing services to taxonomists for standard genome sequencing and annotation.</title>
        <authorList>
            <consortium name="The Broad Institute Genomics Platform"/>
            <consortium name="The Broad Institute Genome Sequencing Center for Infectious Disease"/>
            <person name="Wu L."/>
            <person name="Ma J."/>
        </authorList>
    </citation>
    <scope>NUCLEOTIDE SEQUENCE [LARGE SCALE GENOMIC DNA]</scope>
    <source>
        <strain evidence="3">CGMCC 1.13681</strain>
    </source>
</reference>
<evidence type="ECO:0000256" key="1">
    <source>
        <dbReference type="SAM" id="Phobius"/>
    </source>
</evidence>
<evidence type="ECO:0000313" key="3">
    <source>
        <dbReference type="Proteomes" id="UP001596413"/>
    </source>
</evidence>
<gene>
    <name evidence="2" type="ORF">ACFQLX_04255</name>
</gene>
<comment type="caution">
    <text evidence="2">The sequence shown here is derived from an EMBL/GenBank/DDBJ whole genome shotgun (WGS) entry which is preliminary data.</text>
</comment>
<keyword evidence="1" id="KW-0812">Transmembrane</keyword>
<protein>
    <recommendedName>
        <fullName evidence="4">DUF4367 domain-containing protein</fullName>
    </recommendedName>
</protein>
<accession>A0ABW2GDB3</accession>
<keyword evidence="3" id="KW-1185">Reference proteome</keyword>